<accession>A0A5N6R6E5</accession>
<evidence type="ECO:0000313" key="3">
    <source>
        <dbReference type="Proteomes" id="UP000327013"/>
    </source>
</evidence>
<keyword evidence="1" id="KW-0812">Transmembrane</keyword>
<keyword evidence="1" id="KW-1133">Transmembrane helix</keyword>
<dbReference type="EMBL" id="CM017325">
    <property type="protein sequence ID" value="KAE8056569.1"/>
    <property type="molecule type" value="Genomic_DNA"/>
</dbReference>
<evidence type="ECO:0000313" key="2">
    <source>
        <dbReference type="EMBL" id="KAE8056569.1"/>
    </source>
</evidence>
<protein>
    <submittedName>
        <fullName evidence="2">Uncharacterized protein</fullName>
    </submittedName>
</protein>
<keyword evidence="3" id="KW-1185">Reference proteome</keyword>
<organism evidence="2 3">
    <name type="scientific">Carpinus fangiana</name>
    <dbReference type="NCBI Taxonomy" id="176857"/>
    <lineage>
        <taxon>Eukaryota</taxon>
        <taxon>Viridiplantae</taxon>
        <taxon>Streptophyta</taxon>
        <taxon>Embryophyta</taxon>
        <taxon>Tracheophyta</taxon>
        <taxon>Spermatophyta</taxon>
        <taxon>Magnoliopsida</taxon>
        <taxon>eudicotyledons</taxon>
        <taxon>Gunneridae</taxon>
        <taxon>Pentapetalae</taxon>
        <taxon>rosids</taxon>
        <taxon>fabids</taxon>
        <taxon>Fagales</taxon>
        <taxon>Betulaceae</taxon>
        <taxon>Carpinus</taxon>
    </lineage>
</organism>
<name>A0A5N6R6E5_9ROSI</name>
<gene>
    <name evidence="2" type="ORF">FH972_013335</name>
</gene>
<feature type="transmembrane region" description="Helical" evidence="1">
    <location>
        <begin position="15"/>
        <end position="34"/>
    </location>
</feature>
<sequence length="111" mass="12436">MWWLIFAGALGDQRLGRWILTRLVAFLYSASILLRARSKIKGELVVDDDVCILEDLLLAGLQFPISAWFGRLIPFFIWLLGGLQGSSLIKEPLEYTCDQGCHDISLVGVIV</sequence>
<proteinExistence type="predicted"/>
<dbReference type="Proteomes" id="UP000327013">
    <property type="component" value="Chromosome 5"/>
</dbReference>
<dbReference type="AlphaFoldDB" id="A0A5N6R6E5"/>
<reference evidence="2 3" key="1">
    <citation type="submission" date="2019-06" db="EMBL/GenBank/DDBJ databases">
        <title>A chromosomal-level reference genome of Carpinus fangiana (Coryloideae, Betulaceae).</title>
        <authorList>
            <person name="Yang X."/>
            <person name="Wang Z."/>
            <person name="Zhang L."/>
            <person name="Hao G."/>
            <person name="Liu J."/>
            <person name="Yang Y."/>
        </authorList>
    </citation>
    <scope>NUCLEOTIDE SEQUENCE [LARGE SCALE GENOMIC DNA]</scope>
    <source>
        <strain evidence="2">Cfa_2016G</strain>
        <tissue evidence="2">Leaf</tissue>
    </source>
</reference>
<evidence type="ECO:0000256" key="1">
    <source>
        <dbReference type="SAM" id="Phobius"/>
    </source>
</evidence>
<keyword evidence="1" id="KW-0472">Membrane</keyword>